<proteinExistence type="inferred from homology"/>
<feature type="transmembrane region" description="Helical" evidence="8">
    <location>
        <begin position="149"/>
        <end position="171"/>
    </location>
</feature>
<evidence type="ECO:0000256" key="5">
    <source>
        <dbReference type="ARBA" id="ARBA00022692"/>
    </source>
</evidence>
<comment type="similarity">
    <text evidence="2">Belongs to the major facilitator superfamily. EmrB family.</text>
</comment>
<name>A0A840RDV1_9NEIS</name>
<dbReference type="PANTHER" id="PTHR42718">
    <property type="entry name" value="MAJOR FACILITATOR SUPERFAMILY MULTIDRUG TRANSPORTER MFSC"/>
    <property type="match status" value="1"/>
</dbReference>
<evidence type="ECO:0000256" key="3">
    <source>
        <dbReference type="ARBA" id="ARBA00022448"/>
    </source>
</evidence>
<dbReference type="PRINTS" id="PR01036">
    <property type="entry name" value="TCRTETB"/>
</dbReference>
<feature type="transmembrane region" description="Helical" evidence="8">
    <location>
        <begin position="338"/>
        <end position="364"/>
    </location>
</feature>
<dbReference type="NCBIfam" id="TIGR00711">
    <property type="entry name" value="efflux_EmrB"/>
    <property type="match status" value="1"/>
</dbReference>
<sequence length="460" mass="46996">MSDLSIPPVTRQTRVPAHYLTIVALCLAVLVAQVDTAIVNLGARAIGNALSVGTSQLQWVVDSYNLVYAALLLTGGLLADLTGRRRIFIIGAALFSVASVLCTVAPNVNVLIAGRALAGLGAALLIPASLALIRVIWPDPTARGRVLGIWAACNGLSMAIGPTLGGVLIHYWGWRSIFVSVVPFSLAAVVLAALAVPESADPQQRHFDAGAQVAGAVTLAALAFAAIEVREHWPLAVIALVISLLACAVFLRIERRHGAAALVPLDLFGVAAFRSAVIGTLGMTFGMYGTLFLLPLTLQSAWHLSSTQAGLALMPMALTFVLVSPFSGTGVHRWGARVMTCGGVLIIASGLALIALFAHAASLIPIETGLALTGLGMGLATGPLMGAAVGAVASTRAGTASSLINVVRMTGATLGVAILGALYSVAGAGPAGLRASMACGAALQFICVLLAWPHAAPRRA</sequence>
<feature type="transmembrane region" description="Helical" evidence="8">
    <location>
        <begin position="20"/>
        <end position="43"/>
    </location>
</feature>
<evidence type="ECO:0000256" key="1">
    <source>
        <dbReference type="ARBA" id="ARBA00004651"/>
    </source>
</evidence>
<feature type="transmembrane region" description="Helical" evidence="8">
    <location>
        <begin position="63"/>
        <end position="81"/>
    </location>
</feature>
<feature type="transmembrane region" description="Helical" evidence="8">
    <location>
        <begin position="265"/>
        <end position="288"/>
    </location>
</feature>
<accession>A0A840RDV1</accession>
<keyword evidence="7 8" id="KW-0472">Membrane</keyword>
<evidence type="ECO:0000256" key="7">
    <source>
        <dbReference type="ARBA" id="ARBA00023136"/>
    </source>
</evidence>
<keyword evidence="4" id="KW-1003">Cell membrane</keyword>
<feature type="transmembrane region" description="Helical" evidence="8">
    <location>
        <begin position="209"/>
        <end position="227"/>
    </location>
</feature>
<evidence type="ECO:0000313" key="11">
    <source>
        <dbReference type="Proteomes" id="UP000543030"/>
    </source>
</evidence>
<evidence type="ECO:0000259" key="9">
    <source>
        <dbReference type="PROSITE" id="PS50850"/>
    </source>
</evidence>
<dbReference type="InterPro" id="IPR036259">
    <property type="entry name" value="MFS_trans_sf"/>
</dbReference>
<comment type="caution">
    <text evidence="10">The sequence shown here is derived from an EMBL/GenBank/DDBJ whole genome shotgun (WGS) entry which is preliminary data.</text>
</comment>
<feature type="transmembrane region" description="Helical" evidence="8">
    <location>
        <begin position="233"/>
        <end position="253"/>
    </location>
</feature>
<comment type="subcellular location">
    <subcellularLocation>
        <location evidence="1">Cell membrane</location>
        <topology evidence="1">Multi-pass membrane protein</topology>
    </subcellularLocation>
</comment>
<dbReference type="RefSeq" id="WP_184099782.1">
    <property type="nucleotide sequence ID" value="NZ_JACHHN010000003.1"/>
</dbReference>
<keyword evidence="6 8" id="KW-1133">Transmembrane helix</keyword>
<protein>
    <submittedName>
        <fullName evidence="10">EmrB/QacA subfamily drug resistance transporter</fullName>
    </submittedName>
</protein>
<dbReference type="InterPro" id="IPR004638">
    <property type="entry name" value="EmrB-like"/>
</dbReference>
<feature type="transmembrane region" description="Helical" evidence="8">
    <location>
        <begin position="308"/>
        <end position="326"/>
    </location>
</feature>
<evidence type="ECO:0000256" key="2">
    <source>
        <dbReference type="ARBA" id="ARBA00008537"/>
    </source>
</evidence>
<dbReference type="PANTHER" id="PTHR42718:SF9">
    <property type="entry name" value="MAJOR FACILITATOR SUPERFAMILY MULTIDRUG TRANSPORTER MFSC"/>
    <property type="match status" value="1"/>
</dbReference>
<keyword evidence="5 8" id="KW-0812">Transmembrane</keyword>
<feature type="transmembrane region" description="Helical" evidence="8">
    <location>
        <begin position="370"/>
        <end position="394"/>
    </location>
</feature>
<evidence type="ECO:0000256" key="4">
    <source>
        <dbReference type="ARBA" id="ARBA00022475"/>
    </source>
</evidence>
<keyword evidence="3" id="KW-0813">Transport</keyword>
<dbReference type="SUPFAM" id="SSF103473">
    <property type="entry name" value="MFS general substrate transporter"/>
    <property type="match status" value="1"/>
</dbReference>
<dbReference type="Pfam" id="PF07690">
    <property type="entry name" value="MFS_1"/>
    <property type="match status" value="1"/>
</dbReference>
<feature type="domain" description="Major facilitator superfamily (MFS) profile" evidence="9">
    <location>
        <begin position="21"/>
        <end position="459"/>
    </location>
</feature>
<dbReference type="CDD" id="cd17321">
    <property type="entry name" value="MFS_MMR_MDR_like"/>
    <property type="match status" value="1"/>
</dbReference>
<dbReference type="InterPro" id="IPR011701">
    <property type="entry name" value="MFS"/>
</dbReference>
<dbReference type="Gene3D" id="1.20.1250.20">
    <property type="entry name" value="MFS general substrate transporter like domains"/>
    <property type="match status" value="1"/>
</dbReference>
<dbReference type="InterPro" id="IPR020846">
    <property type="entry name" value="MFS_dom"/>
</dbReference>
<organism evidence="10 11">
    <name type="scientific">Silvimonas terrae</name>
    <dbReference type="NCBI Taxonomy" id="300266"/>
    <lineage>
        <taxon>Bacteria</taxon>
        <taxon>Pseudomonadati</taxon>
        <taxon>Pseudomonadota</taxon>
        <taxon>Betaproteobacteria</taxon>
        <taxon>Neisseriales</taxon>
        <taxon>Chitinibacteraceae</taxon>
        <taxon>Silvimonas</taxon>
    </lineage>
</organism>
<reference evidence="10 11" key="1">
    <citation type="submission" date="2020-08" db="EMBL/GenBank/DDBJ databases">
        <title>Genomic Encyclopedia of Type Strains, Phase IV (KMG-IV): sequencing the most valuable type-strain genomes for metagenomic binning, comparative biology and taxonomic classification.</title>
        <authorList>
            <person name="Goeker M."/>
        </authorList>
    </citation>
    <scope>NUCLEOTIDE SEQUENCE [LARGE SCALE GENOMIC DNA]</scope>
    <source>
        <strain evidence="10 11">DSM 18233</strain>
    </source>
</reference>
<dbReference type="AlphaFoldDB" id="A0A840RDV1"/>
<gene>
    <name evidence="10" type="ORF">HNQ50_001870</name>
</gene>
<feature type="transmembrane region" description="Helical" evidence="8">
    <location>
        <begin position="432"/>
        <end position="452"/>
    </location>
</feature>
<evidence type="ECO:0000256" key="6">
    <source>
        <dbReference type="ARBA" id="ARBA00022989"/>
    </source>
</evidence>
<feature type="transmembrane region" description="Helical" evidence="8">
    <location>
        <begin position="177"/>
        <end position="197"/>
    </location>
</feature>
<dbReference type="Proteomes" id="UP000543030">
    <property type="component" value="Unassembled WGS sequence"/>
</dbReference>
<dbReference type="EMBL" id="JACHHN010000003">
    <property type="protein sequence ID" value="MBB5191147.1"/>
    <property type="molecule type" value="Genomic_DNA"/>
</dbReference>
<dbReference type="PROSITE" id="PS50850">
    <property type="entry name" value="MFS"/>
    <property type="match status" value="1"/>
</dbReference>
<feature type="transmembrane region" description="Helical" evidence="8">
    <location>
        <begin position="112"/>
        <end position="137"/>
    </location>
</feature>
<feature type="transmembrane region" description="Helical" evidence="8">
    <location>
        <begin position="406"/>
        <end position="426"/>
    </location>
</feature>
<dbReference type="GO" id="GO:0022857">
    <property type="term" value="F:transmembrane transporter activity"/>
    <property type="evidence" value="ECO:0007669"/>
    <property type="project" value="InterPro"/>
</dbReference>
<feature type="transmembrane region" description="Helical" evidence="8">
    <location>
        <begin position="88"/>
        <end position="106"/>
    </location>
</feature>
<evidence type="ECO:0000313" key="10">
    <source>
        <dbReference type="EMBL" id="MBB5191147.1"/>
    </source>
</evidence>
<evidence type="ECO:0000256" key="8">
    <source>
        <dbReference type="SAM" id="Phobius"/>
    </source>
</evidence>
<dbReference type="Gene3D" id="1.20.1720.10">
    <property type="entry name" value="Multidrug resistance protein D"/>
    <property type="match status" value="1"/>
</dbReference>
<keyword evidence="11" id="KW-1185">Reference proteome</keyword>
<dbReference type="GO" id="GO:0005886">
    <property type="term" value="C:plasma membrane"/>
    <property type="evidence" value="ECO:0007669"/>
    <property type="project" value="UniProtKB-SubCell"/>
</dbReference>